<proteinExistence type="predicted"/>
<dbReference type="PANTHER" id="PTHR42110:SF1">
    <property type="entry name" value="L-ASPARAGINASE, PUTATIVE (AFU_ORTHOLOGUE AFUA_3G11890)-RELATED"/>
    <property type="match status" value="1"/>
</dbReference>
<gene>
    <name evidence="1" type="ORF">ACFQU8_08950</name>
</gene>
<dbReference type="Pfam" id="PF06089">
    <property type="entry name" value="Asparaginase_II"/>
    <property type="match status" value="1"/>
</dbReference>
<dbReference type="Proteomes" id="UP001596620">
    <property type="component" value="Unassembled WGS sequence"/>
</dbReference>
<sequence>MRYSAEQPIQVYRGNYLESIHDVHIAIVNASGDLLAYYGDASRLTFARSSVKPFQAVPLVQSGAMETFHLTERELALFCASHSGESFHREAVAEVLAKLDLQEDDLQCGTHMPHDTASARQLMREGEEPTPVYSNCSGKHTGMLAACVKQDLDLATYRDVSHPYQQQIMNAIADISCFKRDAIATSVDGCGVPVHRLPLYNVARAFANLAAPKDDDSQGQALKRINEAMTAYPEMVAGTKRFDTDLMGAFEGRLVAKGGAEGVHCFGDKERGVGAAIKIEDGDVRGTSVAALEVLQQLGIGDETTYELLADYHVAPVLNARKDKIGRIEADFQLNVLR</sequence>
<protein>
    <submittedName>
        <fullName evidence="1">Asparaginase</fullName>
    </submittedName>
</protein>
<dbReference type="EMBL" id="JBHTGR010000022">
    <property type="protein sequence ID" value="MFC7747360.1"/>
    <property type="molecule type" value="Genomic_DNA"/>
</dbReference>
<dbReference type="PANTHER" id="PTHR42110">
    <property type="entry name" value="L-ASPARAGINASE, PUTATIVE (AFU_ORTHOLOGUE AFUA_3G11890)-RELATED"/>
    <property type="match status" value="1"/>
</dbReference>
<organism evidence="1 2">
    <name type="scientific">Lentibacillus kimchii</name>
    <dbReference type="NCBI Taxonomy" id="1542911"/>
    <lineage>
        <taxon>Bacteria</taxon>
        <taxon>Bacillati</taxon>
        <taxon>Bacillota</taxon>
        <taxon>Bacilli</taxon>
        <taxon>Bacillales</taxon>
        <taxon>Bacillaceae</taxon>
        <taxon>Lentibacillus</taxon>
    </lineage>
</organism>
<accession>A0ABW2UVU3</accession>
<dbReference type="InterPro" id="IPR010349">
    <property type="entry name" value="Asparaginase_II"/>
</dbReference>
<keyword evidence="2" id="KW-1185">Reference proteome</keyword>
<evidence type="ECO:0000313" key="1">
    <source>
        <dbReference type="EMBL" id="MFC7747360.1"/>
    </source>
</evidence>
<comment type="caution">
    <text evidence="1">The sequence shown here is derived from an EMBL/GenBank/DDBJ whole genome shotgun (WGS) entry which is preliminary data.</text>
</comment>
<reference evidence="2" key="1">
    <citation type="journal article" date="2019" name="Int. J. Syst. Evol. Microbiol.">
        <title>The Global Catalogue of Microorganisms (GCM) 10K type strain sequencing project: providing services to taxonomists for standard genome sequencing and annotation.</title>
        <authorList>
            <consortium name="The Broad Institute Genomics Platform"/>
            <consortium name="The Broad Institute Genome Sequencing Center for Infectious Disease"/>
            <person name="Wu L."/>
            <person name="Ma J."/>
        </authorList>
    </citation>
    <scope>NUCLEOTIDE SEQUENCE [LARGE SCALE GENOMIC DNA]</scope>
    <source>
        <strain evidence="2">JCM 30234</strain>
    </source>
</reference>
<evidence type="ECO:0000313" key="2">
    <source>
        <dbReference type="Proteomes" id="UP001596620"/>
    </source>
</evidence>
<name>A0ABW2UVU3_9BACI</name>